<reference evidence="2 3" key="1">
    <citation type="journal article" date="2021" name="Genome Biol. Evol.">
        <title>Complete Genome Sequencing of a Novel Gloeobacter Species from a Waterfall Cave in Mexico.</title>
        <authorList>
            <person name="Saw J.H."/>
            <person name="Cardona T."/>
            <person name="Montejano G."/>
        </authorList>
    </citation>
    <scope>NUCLEOTIDE SEQUENCE [LARGE SCALE GENOMIC DNA]</scope>
    <source>
        <strain evidence="2">MG652769</strain>
    </source>
</reference>
<keyword evidence="3" id="KW-1185">Reference proteome</keyword>
<protein>
    <submittedName>
        <fullName evidence="2">DUF262 domain-containing protein</fullName>
    </submittedName>
</protein>
<sequence>MQEELETQVDDDQVSLTEEDEVIPFKYSIASYGADYTVDGLVKRMASGDVYVPTFQRGYIWNIKQASRFIESLLLGLPVPGIFLSREEVSKKLLVIDGQQRLRTLQYFYEGIFHHTKKQFALQGVQKRFEGKTYKTLSEEDRRQLDDSVIHATIIKQEEPSEDDSSIYYIFERINTGGTLLQPQEIRSCIYHGPFNELLGKLNQNSAWRSIYGPISKNMRDQELILRFLALNFDLYNYEEPMFKG</sequence>
<dbReference type="InterPro" id="IPR004919">
    <property type="entry name" value="GmrSD_N"/>
</dbReference>
<proteinExistence type="predicted"/>
<dbReference type="Pfam" id="PF03235">
    <property type="entry name" value="GmrSD_N"/>
    <property type="match status" value="1"/>
</dbReference>
<gene>
    <name evidence="2" type="ORF">ISF26_19435</name>
</gene>
<accession>A0ABY3PTW2</accession>
<evidence type="ECO:0000313" key="3">
    <source>
        <dbReference type="Proteomes" id="UP001054846"/>
    </source>
</evidence>
<dbReference type="PANTHER" id="PTHR39639:SF1">
    <property type="entry name" value="DUF262 DOMAIN-CONTAINING PROTEIN"/>
    <property type="match status" value="1"/>
</dbReference>
<evidence type="ECO:0000313" key="2">
    <source>
        <dbReference type="EMBL" id="UFP97062.1"/>
    </source>
</evidence>
<dbReference type="EMBL" id="CP063845">
    <property type="protein sequence ID" value="UFP97062.1"/>
    <property type="molecule type" value="Genomic_DNA"/>
</dbReference>
<dbReference type="Proteomes" id="UP001054846">
    <property type="component" value="Chromosome"/>
</dbReference>
<evidence type="ECO:0000259" key="1">
    <source>
        <dbReference type="Pfam" id="PF03235"/>
    </source>
</evidence>
<name>A0ABY3PTW2_9CYAN</name>
<organism evidence="2 3">
    <name type="scientific">Gloeobacter morelensis MG652769</name>
    <dbReference type="NCBI Taxonomy" id="2781736"/>
    <lineage>
        <taxon>Bacteria</taxon>
        <taxon>Bacillati</taxon>
        <taxon>Cyanobacteriota</taxon>
        <taxon>Cyanophyceae</taxon>
        <taxon>Gloeobacterales</taxon>
        <taxon>Gloeobacteraceae</taxon>
        <taxon>Gloeobacter</taxon>
        <taxon>Gloeobacter morelensis</taxon>
    </lineage>
</organism>
<feature type="domain" description="GmrSD restriction endonucleases N-terminal" evidence="1">
    <location>
        <begin position="41"/>
        <end position="191"/>
    </location>
</feature>
<dbReference type="PANTHER" id="PTHR39639">
    <property type="entry name" value="CHROMOSOME 16, WHOLE GENOME SHOTGUN SEQUENCE"/>
    <property type="match status" value="1"/>
</dbReference>